<keyword evidence="2" id="KW-1185">Reference proteome</keyword>
<reference evidence="1 2" key="1">
    <citation type="journal article" date="2018" name="Mar. Genomics">
        <title>Complete genome sequence of Marinifilaceae bacterium strain SPP2, isolated from the Antarctic marine sediment.</title>
        <authorList>
            <person name="Watanabe M."/>
            <person name="Kojima H."/>
            <person name="Fukui M."/>
        </authorList>
    </citation>
    <scope>NUCLEOTIDE SEQUENCE [LARGE SCALE GENOMIC DNA]</scope>
    <source>
        <strain evidence="1 2">SPP2</strain>
    </source>
</reference>
<dbReference type="AlphaFoldDB" id="A0A1Y1CI94"/>
<dbReference type="KEGG" id="mbas:ALGA_1419"/>
<accession>A0A1Y1CI94</accession>
<proteinExistence type="predicted"/>
<organism evidence="1 2">
    <name type="scientific">Labilibaculum antarcticum</name>
    <dbReference type="NCBI Taxonomy" id="1717717"/>
    <lineage>
        <taxon>Bacteria</taxon>
        <taxon>Pseudomonadati</taxon>
        <taxon>Bacteroidota</taxon>
        <taxon>Bacteroidia</taxon>
        <taxon>Marinilabiliales</taxon>
        <taxon>Marinifilaceae</taxon>
        <taxon>Labilibaculum</taxon>
    </lineage>
</organism>
<sequence>MVLNIYNELNLSKRIIRAGFFVQELMDQHGIKHLDLEKKFEKSTITTQLRVLEYYLHSLNSSYKDFGTKKTVIQRLITIENVLAEYGYQNKLSVI</sequence>
<evidence type="ECO:0000313" key="2">
    <source>
        <dbReference type="Proteomes" id="UP000218267"/>
    </source>
</evidence>
<dbReference type="EMBL" id="AP018042">
    <property type="protein sequence ID" value="BAX79803.1"/>
    <property type="molecule type" value="Genomic_DNA"/>
</dbReference>
<dbReference type="Proteomes" id="UP000218267">
    <property type="component" value="Chromosome"/>
</dbReference>
<reference evidence="2" key="2">
    <citation type="journal article" date="2020" name="Antonie Van Leeuwenhoek">
        <title>Labilibaculum antarcticum sp. nov., a novel facultative anaerobic, psychrotorelant bacterium isolated from marine sediment of Antarctica.</title>
        <authorList>
            <person name="Watanabe M."/>
            <person name="Kojima H."/>
            <person name="Fukui M."/>
        </authorList>
    </citation>
    <scope>NUCLEOTIDE SEQUENCE [LARGE SCALE GENOMIC DNA]</scope>
    <source>
        <strain evidence="2">SPP2</strain>
    </source>
</reference>
<gene>
    <name evidence="1" type="ORF">ALGA_1419</name>
</gene>
<name>A0A1Y1CI94_9BACT</name>
<protein>
    <submittedName>
        <fullName evidence="1">Uncharacterized protein</fullName>
    </submittedName>
</protein>
<evidence type="ECO:0000313" key="1">
    <source>
        <dbReference type="EMBL" id="BAX79803.1"/>
    </source>
</evidence>